<dbReference type="AlphaFoldDB" id="A0A423W5R6"/>
<feature type="region of interest" description="Disordered" evidence="1">
    <location>
        <begin position="79"/>
        <end position="101"/>
    </location>
</feature>
<dbReference type="Gene3D" id="2.60.120.920">
    <property type="match status" value="1"/>
</dbReference>
<dbReference type="OrthoDB" id="25503at2759"/>
<feature type="compositionally biased region" description="Polar residues" evidence="1">
    <location>
        <begin position="37"/>
        <end position="52"/>
    </location>
</feature>
<dbReference type="PROSITE" id="PS50188">
    <property type="entry name" value="B302_SPRY"/>
    <property type="match status" value="1"/>
</dbReference>
<sequence length="407" mass="44408">MTSPFRNSQTQNTRPSFLPDPLYPRSSYASIAAASPRPTSGIQGSSRTQGPVSFSHILNPVDSDWDIYYQATVRNQHGLDDMTQNGSNLEGGGAGSGLYQTRSQQLPPFSRAFEMFMSRTTLDNLPGTDPIIGGKASSSSSGGSGFPRPSYLRGSNYLARLERQTQQKALAQREKDAELRNGTSTASQGNKSASSRSHMGLTYDVIERTPPNEEEDAVDPLPTRWGTGKDDKASNLEVLSDGLEVKYTGPRNLNERDHEACSIRADHTMPVQCGLYYFEVTILSKRHNDSTIGIGFSSKSVSLSRAPGWEPESWGYHGDDGHCFASQNAGKHYGPTFSTGDVIGCGVNFRTGTAFFTKNGVDLDTAFREVKGKLYPSVGMKKPGEHVRVNFGQTPFVFDIDQIMKAC</sequence>
<dbReference type="InterPro" id="IPR043136">
    <property type="entry name" value="B30.2/SPRY_sf"/>
</dbReference>
<feature type="region of interest" description="Disordered" evidence="1">
    <location>
        <begin position="164"/>
        <end position="232"/>
    </location>
</feature>
<dbReference type="SUPFAM" id="SSF49899">
    <property type="entry name" value="Concanavalin A-like lectins/glucanases"/>
    <property type="match status" value="1"/>
</dbReference>
<comment type="caution">
    <text evidence="3">The sequence shown here is derived from an EMBL/GenBank/DDBJ whole genome shotgun (WGS) entry which is preliminary data.</text>
</comment>
<accession>A0A423W5R6</accession>
<feature type="compositionally biased region" description="Polar residues" evidence="1">
    <location>
        <begin position="1"/>
        <end position="15"/>
    </location>
</feature>
<dbReference type="InterPro" id="IPR013320">
    <property type="entry name" value="ConA-like_dom_sf"/>
</dbReference>
<dbReference type="InterPro" id="IPR003877">
    <property type="entry name" value="SPRY_dom"/>
</dbReference>
<evidence type="ECO:0000313" key="4">
    <source>
        <dbReference type="Proteomes" id="UP000284375"/>
    </source>
</evidence>
<dbReference type="Proteomes" id="UP000284375">
    <property type="component" value="Unassembled WGS sequence"/>
</dbReference>
<organism evidence="3 4">
    <name type="scientific">Cytospora chrysosperma</name>
    <name type="common">Cytospora canker fungus</name>
    <name type="synonym">Sphaeria chrysosperma</name>
    <dbReference type="NCBI Taxonomy" id="252740"/>
    <lineage>
        <taxon>Eukaryota</taxon>
        <taxon>Fungi</taxon>
        <taxon>Dikarya</taxon>
        <taxon>Ascomycota</taxon>
        <taxon>Pezizomycotina</taxon>
        <taxon>Sordariomycetes</taxon>
        <taxon>Sordariomycetidae</taxon>
        <taxon>Diaporthales</taxon>
        <taxon>Cytosporaceae</taxon>
        <taxon>Cytospora</taxon>
    </lineage>
</organism>
<keyword evidence="4" id="KW-1185">Reference proteome</keyword>
<feature type="compositionally biased region" description="Polar residues" evidence="1">
    <location>
        <begin position="181"/>
        <end position="197"/>
    </location>
</feature>
<name>A0A423W5R6_CYTCH</name>
<evidence type="ECO:0000259" key="2">
    <source>
        <dbReference type="PROSITE" id="PS50188"/>
    </source>
</evidence>
<dbReference type="InterPro" id="IPR050618">
    <property type="entry name" value="Ubq-SigPath_Reg"/>
</dbReference>
<feature type="domain" description="B30.2/SPRY" evidence="2">
    <location>
        <begin position="205"/>
        <end position="396"/>
    </location>
</feature>
<dbReference type="STRING" id="252740.A0A423W5R6"/>
<feature type="region of interest" description="Disordered" evidence="1">
    <location>
        <begin position="124"/>
        <end position="151"/>
    </location>
</feature>
<proteinExistence type="predicted"/>
<feature type="region of interest" description="Disordered" evidence="1">
    <location>
        <begin position="1"/>
        <end position="53"/>
    </location>
</feature>
<evidence type="ECO:0000256" key="1">
    <source>
        <dbReference type="SAM" id="MobiDB-lite"/>
    </source>
</evidence>
<dbReference type="CDD" id="cd12909">
    <property type="entry name" value="SPRY_RanBP9_10"/>
    <property type="match status" value="1"/>
</dbReference>
<evidence type="ECO:0000313" key="3">
    <source>
        <dbReference type="EMBL" id="ROV98618.1"/>
    </source>
</evidence>
<protein>
    <recommendedName>
        <fullName evidence="2">B30.2/SPRY domain-containing protein</fullName>
    </recommendedName>
</protein>
<dbReference type="InterPro" id="IPR035782">
    <property type="entry name" value="SPRY_RanBP9/10"/>
</dbReference>
<dbReference type="SMART" id="SM00449">
    <property type="entry name" value="SPRY"/>
    <property type="match status" value="1"/>
</dbReference>
<gene>
    <name evidence="3" type="ORF">VSDG_04258</name>
</gene>
<dbReference type="InterPro" id="IPR001870">
    <property type="entry name" value="B30.2/SPRY"/>
</dbReference>
<dbReference type="PANTHER" id="PTHR12864">
    <property type="entry name" value="RAN BINDING PROTEIN 9-RELATED"/>
    <property type="match status" value="1"/>
</dbReference>
<dbReference type="EMBL" id="LJZO01000013">
    <property type="protein sequence ID" value="ROV98618.1"/>
    <property type="molecule type" value="Genomic_DNA"/>
</dbReference>
<reference evidence="3 4" key="1">
    <citation type="submission" date="2015-09" db="EMBL/GenBank/DDBJ databases">
        <title>Host preference determinants of Valsa canker pathogens revealed by comparative genomics.</title>
        <authorList>
            <person name="Yin Z."/>
            <person name="Huang L."/>
        </authorList>
    </citation>
    <scope>NUCLEOTIDE SEQUENCE [LARGE SCALE GENOMIC DNA]</scope>
    <source>
        <strain evidence="3 4">YSFL</strain>
    </source>
</reference>
<dbReference type="Pfam" id="PF00622">
    <property type="entry name" value="SPRY"/>
    <property type="match status" value="1"/>
</dbReference>
<feature type="compositionally biased region" description="Basic and acidic residues" evidence="1">
    <location>
        <begin position="164"/>
        <end position="179"/>
    </location>
</feature>